<comment type="caution">
    <text evidence="2">The sequence shown here is derived from an EMBL/GenBank/DDBJ whole genome shotgun (WGS) entry which is preliminary data.</text>
</comment>
<evidence type="ECO:0000313" key="3">
    <source>
        <dbReference type="Proteomes" id="UP001458946"/>
    </source>
</evidence>
<keyword evidence="3" id="KW-1185">Reference proteome</keyword>
<dbReference type="InterPro" id="IPR004864">
    <property type="entry name" value="LEA_2"/>
</dbReference>
<dbReference type="Pfam" id="PF03168">
    <property type="entry name" value="LEA_2"/>
    <property type="match status" value="1"/>
</dbReference>
<evidence type="ECO:0000313" key="2">
    <source>
        <dbReference type="EMBL" id="GAA5501996.1"/>
    </source>
</evidence>
<protein>
    <recommendedName>
        <fullName evidence="1">Water stress and hypersensitive response domain-containing protein</fullName>
    </recommendedName>
</protein>
<accession>A0ABP9VBJ5</accession>
<dbReference type="Gene3D" id="2.60.40.1820">
    <property type="match status" value="1"/>
</dbReference>
<proteinExistence type="predicted"/>
<name>A0ABP9VBJ5_9DEIO</name>
<sequence>MRGGLIQKAALAKLLSLSHLSVSFGPYARAMRKSLLLLPLALASCAPLQQAVQVPTVQVENIYLRSLSLPTGLQPAAANVTLRLKVGNPNPVAMRMANVAANLIIDGSNVGNVNLPNVNLPARGETIQLAEVSIPVTIPTATSFLKVARGQQVSYRLDGSFTADFGPLGQPTFGPFTLSQGVWKQAPILPF</sequence>
<feature type="domain" description="Water stress and hypersensitive response" evidence="1">
    <location>
        <begin position="63"/>
        <end position="179"/>
    </location>
</feature>
<dbReference type="Proteomes" id="UP001458946">
    <property type="component" value="Unassembled WGS sequence"/>
</dbReference>
<dbReference type="InterPro" id="IPR013990">
    <property type="entry name" value="WHy-dom"/>
</dbReference>
<reference evidence="2 3" key="1">
    <citation type="submission" date="2024-02" db="EMBL/GenBank/DDBJ databases">
        <title>Deinococcus xinjiangensis NBRC 107630.</title>
        <authorList>
            <person name="Ichikawa N."/>
            <person name="Katano-Makiyama Y."/>
            <person name="Hidaka K."/>
        </authorList>
    </citation>
    <scope>NUCLEOTIDE SEQUENCE [LARGE SCALE GENOMIC DNA]</scope>
    <source>
        <strain evidence="2 3">NBRC 107630</strain>
    </source>
</reference>
<dbReference type="SUPFAM" id="SSF117070">
    <property type="entry name" value="LEA14-like"/>
    <property type="match status" value="1"/>
</dbReference>
<evidence type="ECO:0000259" key="1">
    <source>
        <dbReference type="SMART" id="SM00769"/>
    </source>
</evidence>
<dbReference type="SMART" id="SM00769">
    <property type="entry name" value="WHy"/>
    <property type="match status" value="1"/>
</dbReference>
<organism evidence="2 3">
    <name type="scientific">Deinococcus xinjiangensis</name>
    <dbReference type="NCBI Taxonomy" id="457454"/>
    <lineage>
        <taxon>Bacteria</taxon>
        <taxon>Thermotogati</taxon>
        <taxon>Deinococcota</taxon>
        <taxon>Deinococci</taxon>
        <taxon>Deinococcales</taxon>
        <taxon>Deinococcaceae</taxon>
        <taxon>Deinococcus</taxon>
    </lineage>
</organism>
<gene>
    <name evidence="2" type="ORF">Dxin01_01735</name>
</gene>
<dbReference type="EMBL" id="BAABRN010000016">
    <property type="protein sequence ID" value="GAA5501996.1"/>
    <property type="molecule type" value="Genomic_DNA"/>
</dbReference>